<dbReference type="RefSeq" id="WP_208650020.1">
    <property type="nucleotide sequence ID" value="NZ_CP036528.1"/>
</dbReference>
<evidence type="ECO:0000313" key="1">
    <source>
        <dbReference type="EMBL" id="QBK26329.1"/>
    </source>
</evidence>
<gene>
    <name evidence="1" type="ORF">DKZ56_10890</name>
</gene>
<dbReference type="EMBL" id="CP036528">
    <property type="protein sequence ID" value="QBK26329.1"/>
    <property type="molecule type" value="Genomic_DNA"/>
</dbReference>
<accession>A0A4P6USN0</accession>
<protein>
    <submittedName>
        <fullName evidence="1">Uncharacterized protein</fullName>
    </submittedName>
</protein>
<keyword evidence="2" id="KW-1185">Reference proteome</keyword>
<reference evidence="1 2" key="1">
    <citation type="submission" date="2019-02" db="EMBL/GenBank/DDBJ databases">
        <title>Ureibacillus thermophilus.</title>
        <authorList>
            <person name="Sunny J.S."/>
            <person name="Natarajan A."/>
            <person name="Saleena L.M."/>
        </authorList>
    </citation>
    <scope>NUCLEOTIDE SEQUENCE [LARGE SCALE GENOMIC DNA]</scope>
    <source>
        <strain evidence="1 2">LM102</strain>
    </source>
</reference>
<organism evidence="1 2">
    <name type="scientific">Ureibacillus thermophilus</name>
    <dbReference type="NCBI Taxonomy" id="367743"/>
    <lineage>
        <taxon>Bacteria</taxon>
        <taxon>Bacillati</taxon>
        <taxon>Bacillota</taxon>
        <taxon>Bacilli</taxon>
        <taxon>Bacillales</taxon>
        <taxon>Caryophanaceae</taxon>
        <taxon>Ureibacillus</taxon>
    </lineage>
</organism>
<name>A0A4P6USN0_9BACL</name>
<proteinExistence type="predicted"/>
<dbReference type="Proteomes" id="UP000291151">
    <property type="component" value="Chromosome"/>
</dbReference>
<evidence type="ECO:0000313" key="2">
    <source>
        <dbReference type="Proteomes" id="UP000291151"/>
    </source>
</evidence>
<dbReference type="KEGG" id="uth:DKZ56_10890"/>
<sequence length="65" mass="6986">MYLRTSALIRALSTLIDEASALIGALSTQNDGVYAPIKAGYALNEKLSSLNRSSKRTNGNSIRTK</sequence>
<dbReference type="AlphaFoldDB" id="A0A4P6USN0"/>